<protein>
    <submittedName>
        <fullName evidence="1">Uncharacterized protein</fullName>
    </submittedName>
</protein>
<dbReference type="EMBL" id="ML736752">
    <property type="protein sequence ID" value="KAE8406774.1"/>
    <property type="molecule type" value="Genomic_DNA"/>
</dbReference>
<evidence type="ECO:0000313" key="2">
    <source>
        <dbReference type="Proteomes" id="UP000325579"/>
    </source>
</evidence>
<dbReference type="RefSeq" id="XP_031944093.1">
    <property type="nucleotide sequence ID" value="XM_032081335.1"/>
</dbReference>
<dbReference type="AlphaFoldDB" id="A0A5N7DK99"/>
<organism evidence="1 2">
    <name type="scientific">Aspergillus pseudonomiae</name>
    <dbReference type="NCBI Taxonomy" id="1506151"/>
    <lineage>
        <taxon>Eukaryota</taxon>
        <taxon>Fungi</taxon>
        <taxon>Dikarya</taxon>
        <taxon>Ascomycota</taxon>
        <taxon>Pezizomycotina</taxon>
        <taxon>Eurotiomycetes</taxon>
        <taxon>Eurotiomycetidae</taxon>
        <taxon>Eurotiales</taxon>
        <taxon>Aspergillaceae</taxon>
        <taxon>Aspergillus</taxon>
        <taxon>Aspergillus subgen. Circumdati</taxon>
    </lineage>
</organism>
<feature type="non-terminal residue" evidence="1">
    <location>
        <position position="1"/>
    </location>
</feature>
<dbReference type="GeneID" id="43666026"/>
<keyword evidence="2" id="KW-1185">Reference proteome</keyword>
<evidence type="ECO:0000313" key="1">
    <source>
        <dbReference type="EMBL" id="KAE8406774.1"/>
    </source>
</evidence>
<reference evidence="1 2" key="1">
    <citation type="submission" date="2019-04" db="EMBL/GenBank/DDBJ databases">
        <authorList>
            <consortium name="DOE Joint Genome Institute"/>
            <person name="Mondo S."/>
            <person name="Kjaerbolling I."/>
            <person name="Vesth T."/>
            <person name="Frisvad J.C."/>
            <person name="Nybo J.L."/>
            <person name="Theobald S."/>
            <person name="Kildgaard S."/>
            <person name="Isbrandt T."/>
            <person name="Kuo A."/>
            <person name="Sato A."/>
            <person name="Lyhne E.K."/>
            <person name="Kogle M.E."/>
            <person name="Wiebenga A."/>
            <person name="Kun R.S."/>
            <person name="Lubbers R.J."/>
            <person name="Makela M.R."/>
            <person name="Barry K."/>
            <person name="Chovatia M."/>
            <person name="Clum A."/>
            <person name="Daum C."/>
            <person name="Haridas S."/>
            <person name="He G."/>
            <person name="LaButti K."/>
            <person name="Lipzen A."/>
            <person name="Riley R."/>
            <person name="Salamov A."/>
            <person name="Simmons B.A."/>
            <person name="Magnuson J.K."/>
            <person name="Henrissat B."/>
            <person name="Mortensen U.H."/>
            <person name="Larsen T.O."/>
            <person name="Devries R.P."/>
            <person name="Grigoriev I.V."/>
            <person name="Machida M."/>
            <person name="Baker S.E."/>
            <person name="Andersen M.R."/>
            <person name="Cantor M.N."/>
            <person name="Hua S.X."/>
        </authorList>
    </citation>
    <scope>NUCLEOTIDE SEQUENCE [LARGE SCALE GENOMIC DNA]</scope>
    <source>
        <strain evidence="1 2">CBS 119388</strain>
    </source>
</reference>
<gene>
    <name evidence="1" type="ORF">BDV37DRAFT_242527</name>
</gene>
<accession>A0A5N7DK99</accession>
<name>A0A5N7DK99_9EURO</name>
<dbReference type="Proteomes" id="UP000325579">
    <property type="component" value="Unassembled WGS sequence"/>
</dbReference>
<sequence>SVRSTGSGASGARPLGLRTRSYCTGHRYLSLPHWAAAPPPPTFSVIRPRAYG</sequence>
<dbReference type="OrthoDB" id="10525120at2759"/>
<proteinExistence type="predicted"/>